<dbReference type="Proteomes" id="UP000479710">
    <property type="component" value="Unassembled WGS sequence"/>
</dbReference>
<evidence type="ECO:0000313" key="3">
    <source>
        <dbReference type="Proteomes" id="UP000479710"/>
    </source>
</evidence>
<comment type="caution">
    <text evidence="2">The sequence shown here is derived from an EMBL/GenBank/DDBJ whole genome shotgun (WGS) entry which is preliminary data.</text>
</comment>
<feature type="compositionally biased region" description="Basic and acidic residues" evidence="1">
    <location>
        <begin position="54"/>
        <end position="74"/>
    </location>
</feature>
<reference evidence="2 3" key="1">
    <citation type="submission" date="2019-11" db="EMBL/GenBank/DDBJ databases">
        <title>Whole genome sequence of Oryza granulata.</title>
        <authorList>
            <person name="Li W."/>
        </authorList>
    </citation>
    <scope>NUCLEOTIDE SEQUENCE [LARGE SCALE GENOMIC DNA]</scope>
    <source>
        <strain evidence="3">cv. Menghai</strain>
        <tissue evidence="2">Leaf</tissue>
    </source>
</reference>
<proteinExistence type="predicted"/>
<gene>
    <name evidence="2" type="ORF">E2562_012662</name>
</gene>
<keyword evidence="3" id="KW-1185">Reference proteome</keyword>
<dbReference type="AlphaFoldDB" id="A0A6G1CFM8"/>
<accession>A0A6G1CFM8</accession>
<evidence type="ECO:0000256" key="1">
    <source>
        <dbReference type="SAM" id="MobiDB-lite"/>
    </source>
</evidence>
<feature type="region of interest" description="Disordered" evidence="1">
    <location>
        <begin position="52"/>
        <end position="100"/>
    </location>
</feature>
<name>A0A6G1CFM8_9ORYZ</name>
<evidence type="ECO:0000313" key="2">
    <source>
        <dbReference type="EMBL" id="KAF0898966.1"/>
    </source>
</evidence>
<sequence length="100" mass="11358">MIRICPCRVPSTRRSRHLHQVYRLITFLSRRCCHRRIWAAALGWTWKVVGTSGKEGERDGEAREVQGGEGEGRSGEGGGDWWSAASGWMPCVGNERDEWK</sequence>
<organism evidence="2 3">
    <name type="scientific">Oryza meyeriana var. granulata</name>
    <dbReference type="NCBI Taxonomy" id="110450"/>
    <lineage>
        <taxon>Eukaryota</taxon>
        <taxon>Viridiplantae</taxon>
        <taxon>Streptophyta</taxon>
        <taxon>Embryophyta</taxon>
        <taxon>Tracheophyta</taxon>
        <taxon>Spermatophyta</taxon>
        <taxon>Magnoliopsida</taxon>
        <taxon>Liliopsida</taxon>
        <taxon>Poales</taxon>
        <taxon>Poaceae</taxon>
        <taxon>BOP clade</taxon>
        <taxon>Oryzoideae</taxon>
        <taxon>Oryzeae</taxon>
        <taxon>Oryzinae</taxon>
        <taxon>Oryza</taxon>
        <taxon>Oryza meyeriana</taxon>
    </lineage>
</organism>
<dbReference type="EMBL" id="SPHZ02000009">
    <property type="protein sequence ID" value="KAF0898966.1"/>
    <property type="molecule type" value="Genomic_DNA"/>
</dbReference>
<protein>
    <submittedName>
        <fullName evidence="2">Uncharacterized protein</fullName>
    </submittedName>
</protein>